<reference evidence="1" key="1">
    <citation type="submission" date="2023-03" db="EMBL/GenBank/DDBJ databases">
        <title>Massive genome expansion in bonnet fungi (Mycena s.s.) driven by repeated elements and novel gene families across ecological guilds.</title>
        <authorList>
            <consortium name="Lawrence Berkeley National Laboratory"/>
            <person name="Harder C.B."/>
            <person name="Miyauchi S."/>
            <person name="Viragh M."/>
            <person name="Kuo A."/>
            <person name="Thoen E."/>
            <person name="Andreopoulos B."/>
            <person name="Lu D."/>
            <person name="Skrede I."/>
            <person name="Drula E."/>
            <person name="Henrissat B."/>
            <person name="Morin E."/>
            <person name="Kohler A."/>
            <person name="Barry K."/>
            <person name="LaButti K."/>
            <person name="Morin E."/>
            <person name="Salamov A."/>
            <person name="Lipzen A."/>
            <person name="Mereny Z."/>
            <person name="Hegedus B."/>
            <person name="Baldrian P."/>
            <person name="Stursova M."/>
            <person name="Weitz H."/>
            <person name="Taylor A."/>
            <person name="Grigoriev I.V."/>
            <person name="Nagy L.G."/>
            <person name="Martin F."/>
            <person name="Kauserud H."/>
        </authorList>
    </citation>
    <scope>NUCLEOTIDE SEQUENCE</scope>
    <source>
        <strain evidence="1">CBHHK173m</strain>
    </source>
</reference>
<evidence type="ECO:0000313" key="2">
    <source>
        <dbReference type="Proteomes" id="UP001222325"/>
    </source>
</evidence>
<dbReference type="AlphaFoldDB" id="A0AAD6U5F9"/>
<proteinExistence type="predicted"/>
<dbReference type="Proteomes" id="UP001222325">
    <property type="component" value="Unassembled WGS sequence"/>
</dbReference>
<name>A0AAD6U5F9_9AGAR</name>
<accession>A0AAD6U5F9</accession>
<gene>
    <name evidence="1" type="ORF">B0H15DRAFT_988435</name>
</gene>
<comment type="caution">
    <text evidence="1">The sequence shown here is derived from an EMBL/GenBank/DDBJ whole genome shotgun (WGS) entry which is preliminary data.</text>
</comment>
<organism evidence="1 2">
    <name type="scientific">Mycena belliarum</name>
    <dbReference type="NCBI Taxonomy" id="1033014"/>
    <lineage>
        <taxon>Eukaryota</taxon>
        <taxon>Fungi</taxon>
        <taxon>Dikarya</taxon>
        <taxon>Basidiomycota</taxon>
        <taxon>Agaricomycotina</taxon>
        <taxon>Agaricomycetes</taxon>
        <taxon>Agaricomycetidae</taxon>
        <taxon>Agaricales</taxon>
        <taxon>Marasmiineae</taxon>
        <taxon>Mycenaceae</taxon>
        <taxon>Mycena</taxon>
    </lineage>
</organism>
<keyword evidence="2" id="KW-1185">Reference proteome</keyword>
<dbReference type="EMBL" id="JARJCN010000034">
    <property type="protein sequence ID" value="KAJ7085458.1"/>
    <property type="molecule type" value="Genomic_DNA"/>
</dbReference>
<evidence type="ECO:0000313" key="1">
    <source>
        <dbReference type="EMBL" id="KAJ7085458.1"/>
    </source>
</evidence>
<sequence length="339" mass="36478">MGNLAPTHWVTGSSSILGCELATTITTPASATLASELVSSRTDAVLGAVRSSIRRSGHVGAAIIGYVASTALFPFSDVELRSLTLRLCVPTSDSQTVPALMRCRHYTPFQHRIRSDDPGSCMGITIIVYVAATTLDDVDLAAQRLELSNVPLRLASPRPTAPPSLRLPLLDSPCIGSALGGSYMVGPIMPRCGSARPMLMHVLMRLDVELAAPAARASTENRRRPSAATLGQCIKTLPRTSYIPRASRDTLTDWGPREPRLRISDPIAAAAQLPPFPLTLFLLLLASPFARFAPRLALMRAPRRPVSASSPQSLQLLRIASEQRLRARLLRTTSSLHSP</sequence>
<protein>
    <submittedName>
        <fullName evidence="1">Uncharacterized protein</fullName>
    </submittedName>
</protein>